<feature type="region of interest" description="Disordered" evidence="1">
    <location>
        <begin position="97"/>
        <end position="117"/>
    </location>
</feature>
<keyword evidence="2" id="KW-1133">Transmembrane helix</keyword>
<dbReference type="EMBL" id="LVIE01000001">
    <property type="protein sequence ID" value="OHT25845.1"/>
    <property type="molecule type" value="Genomic_DNA"/>
</dbReference>
<evidence type="ECO:0000313" key="4">
    <source>
        <dbReference type="Proteomes" id="UP000179588"/>
    </source>
</evidence>
<evidence type="ECO:0000256" key="1">
    <source>
        <dbReference type="SAM" id="MobiDB-lite"/>
    </source>
</evidence>
<reference evidence="3 4" key="1">
    <citation type="submission" date="2016-03" db="EMBL/GenBank/DDBJ databases">
        <title>Genome sequence of Providencia stuartii strain, isolated from the salivary glands of larval Lucilia sericata.</title>
        <authorList>
            <person name="Yuan Y."/>
            <person name="Zhang Y."/>
            <person name="Fu S."/>
            <person name="Crippen T.L."/>
            <person name="Visi D."/>
            <person name="Benbow M.E."/>
            <person name="Allen M."/>
            <person name="Tomberlin J.K."/>
            <person name="Sze S.-H."/>
            <person name="Tarone A.M."/>
        </authorList>
    </citation>
    <scope>NUCLEOTIDE SEQUENCE [LARGE SCALE GENOMIC DNA]</scope>
    <source>
        <strain evidence="3 4">Crippen</strain>
    </source>
</reference>
<name>A0A1S1HUA6_PROST</name>
<evidence type="ECO:0000313" key="3">
    <source>
        <dbReference type="EMBL" id="OHT25845.1"/>
    </source>
</evidence>
<accession>A0A1S1HUA6</accession>
<organism evidence="3 4">
    <name type="scientific">Providencia stuartii</name>
    <dbReference type="NCBI Taxonomy" id="588"/>
    <lineage>
        <taxon>Bacteria</taxon>
        <taxon>Pseudomonadati</taxon>
        <taxon>Pseudomonadota</taxon>
        <taxon>Gammaproteobacteria</taxon>
        <taxon>Enterobacterales</taxon>
        <taxon>Morganellaceae</taxon>
        <taxon>Providencia</taxon>
    </lineage>
</organism>
<evidence type="ECO:0000256" key="2">
    <source>
        <dbReference type="SAM" id="Phobius"/>
    </source>
</evidence>
<protein>
    <submittedName>
        <fullName evidence="3">Uncharacterized protein</fullName>
    </submittedName>
</protein>
<sequence>MMNTIYLILILVGAIYSGYLATVWFLMLWTRIRCKQSFKSQLLKKAAINLMDAGKRVTGIKAEQITIYYDDSQTHTFLSEHATQQVRSILQFHQGLDEESRQSLKTTIDSIRNTPSR</sequence>
<keyword evidence="4" id="KW-1185">Reference proteome</keyword>
<comment type="caution">
    <text evidence="3">The sequence shown here is derived from an EMBL/GenBank/DDBJ whole genome shotgun (WGS) entry which is preliminary data.</text>
</comment>
<feature type="compositionally biased region" description="Polar residues" evidence="1">
    <location>
        <begin position="103"/>
        <end position="117"/>
    </location>
</feature>
<dbReference type="AlphaFoldDB" id="A0A1S1HUA6"/>
<keyword evidence="2" id="KW-0812">Transmembrane</keyword>
<gene>
    <name evidence="3" type="ORF">A3Q29_00320</name>
</gene>
<proteinExistence type="predicted"/>
<feature type="transmembrane region" description="Helical" evidence="2">
    <location>
        <begin position="6"/>
        <end position="29"/>
    </location>
</feature>
<keyword evidence="2" id="KW-0472">Membrane</keyword>
<dbReference type="Proteomes" id="UP000179588">
    <property type="component" value="Unassembled WGS sequence"/>
</dbReference>